<name>A0AAV3NH42_LITER</name>
<comment type="caution">
    <text evidence="3">The sequence shown here is derived from an EMBL/GenBank/DDBJ whole genome shotgun (WGS) entry which is preliminary data.</text>
</comment>
<feature type="domain" description="Neprosin PEP catalytic" evidence="2">
    <location>
        <begin position="112"/>
        <end position="367"/>
    </location>
</feature>
<dbReference type="Pfam" id="PF03080">
    <property type="entry name" value="Neprosin"/>
    <property type="match status" value="1"/>
</dbReference>
<dbReference type="InterPro" id="IPR053168">
    <property type="entry name" value="Glutamic_endopeptidase"/>
</dbReference>
<proteinExistence type="predicted"/>
<dbReference type="InterPro" id="IPR004314">
    <property type="entry name" value="Neprosin"/>
</dbReference>
<dbReference type="Gene3D" id="3.90.1320.10">
    <property type="entry name" value="Outer-capsid protein sigma 3, large lobe"/>
    <property type="match status" value="1"/>
</dbReference>
<evidence type="ECO:0000259" key="2">
    <source>
        <dbReference type="PROSITE" id="PS52045"/>
    </source>
</evidence>
<protein>
    <recommendedName>
        <fullName evidence="2">Neprosin PEP catalytic domain-containing protein</fullName>
    </recommendedName>
</protein>
<evidence type="ECO:0000313" key="3">
    <source>
        <dbReference type="EMBL" id="GAA0138484.1"/>
    </source>
</evidence>
<dbReference type="AlphaFoldDB" id="A0AAV3NH42"/>
<sequence>MIRAHLRKINKPGMKTIKSPDGDIIDCVLSHQQLAFDHPELKGQKPLDPPERPRGYNSSNETNEVFQPWSMSGESCPEGTVPVRRVTEEDILEFHNISTFGRKTIESSITNDSPSNGHEYAIEYVSENAFYGGKANINVWAPRVELQTEFSLSQIWIVAGTDGVDLNTIEAGWQVHPQLYKGDRQPRLFTYWTKDGYKGTGCYNLICPGFVQISKKIAVGSAITPVSSYGGHQFQITLLIWKDPKNGNWWLQYGGELVGYWPSVLFTHLKDHATMVQFGGEIVNSRGLDGSHTSTQMGSGHFAEEGDGKASFFRNLQVVDEGNSLVPPQNIKLSAQHPNCYDIKQGFSQNYGNYFNYGGPGKNPNCP</sequence>
<feature type="compositionally biased region" description="Basic and acidic residues" evidence="1">
    <location>
        <begin position="38"/>
        <end position="54"/>
    </location>
</feature>
<gene>
    <name evidence="3" type="ORF">LIER_00223</name>
</gene>
<dbReference type="PANTHER" id="PTHR31589:SF110">
    <property type="entry name" value="PROTEIN, PUTATIVE (DUF239)-RELATED"/>
    <property type="match status" value="1"/>
</dbReference>
<dbReference type="InterPro" id="IPR025521">
    <property type="entry name" value="Neprosin_propep"/>
</dbReference>
<evidence type="ECO:0000256" key="1">
    <source>
        <dbReference type="SAM" id="MobiDB-lite"/>
    </source>
</evidence>
<dbReference type="Proteomes" id="UP001454036">
    <property type="component" value="Unassembled WGS sequence"/>
</dbReference>
<dbReference type="EMBL" id="BAABME010000015">
    <property type="protein sequence ID" value="GAA0138484.1"/>
    <property type="molecule type" value="Genomic_DNA"/>
</dbReference>
<keyword evidence="4" id="KW-1185">Reference proteome</keyword>
<dbReference type="PROSITE" id="PS52045">
    <property type="entry name" value="NEPROSIN_PEP_CD"/>
    <property type="match status" value="1"/>
</dbReference>
<organism evidence="3 4">
    <name type="scientific">Lithospermum erythrorhizon</name>
    <name type="common">Purple gromwell</name>
    <name type="synonym">Lithospermum officinale var. erythrorhizon</name>
    <dbReference type="NCBI Taxonomy" id="34254"/>
    <lineage>
        <taxon>Eukaryota</taxon>
        <taxon>Viridiplantae</taxon>
        <taxon>Streptophyta</taxon>
        <taxon>Embryophyta</taxon>
        <taxon>Tracheophyta</taxon>
        <taxon>Spermatophyta</taxon>
        <taxon>Magnoliopsida</taxon>
        <taxon>eudicotyledons</taxon>
        <taxon>Gunneridae</taxon>
        <taxon>Pentapetalae</taxon>
        <taxon>asterids</taxon>
        <taxon>lamiids</taxon>
        <taxon>Boraginales</taxon>
        <taxon>Boraginaceae</taxon>
        <taxon>Boraginoideae</taxon>
        <taxon>Lithospermeae</taxon>
        <taxon>Lithospermum</taxon>
    </lineage>
</organism>
<reference evidence="3 4" key="1">
    <citation type="submission" date="2024-01" db="EMBL/GenBank/DDBJ databases">
        <title>The complete chloroplast genome sequence of Lithospermum erythrorhizon: insights into the phylogenetic relationship among Boraginaceae species and the maternal lineages of purple gromwells.</title>
        <authorList>
            <person name="Okada T."/>
            <person name="Watanabe K."/>
        </authorList>
    </citation>
    <scope>NUCLEOTIDE SEQUENCE [LARGE SCALE GENOMIC DNA]</scope>
</reference>
<dbReference type="Pfam" id="PF14365">
    <property type="entry name" value="Neprosin_AP"/>
    <property type="match status" value="1"/>
</dbReference>
<evidence type="ECO:0000313" key="4">
    <source>
        <dbReference type="Proteomes" id="UP001454036"/>
    </source>
</evidence>
<dbReference type="PANTHER" id="PTHR31589">
    <property type="entry name" value="PROTEIN, PUTATIVE (DUF239)-RELATED-RELATED"/>
    <property type="match status" value="1"/>
</dbReference>
<accession>A0AAV3NH42</accession>
<feature type="region of interest" description="Disordered" evidence="1">
    <location>
        <begin position="38"/>
        <end position="62"/>
    </location>
</feature>